<comment type="caution">
    <text evidence="2">The sequence shown here is derived from an EMBL/GenBank/DDBJ whole genome shotgun (WGS) entry which is preliminary data.</text>
</comment>
<name>A0ABS5CFH5_9BACL</name>
<dbReference type="InterPro" id="IPR024775">
    <property type="entry name" value="DinB-like"/>
</dbReference>
<accession>A0ABS5CFH5</accession>
<keyword evidence="3" id="KW-1185">Reference proteome</keyword>
<dbReference type="Gene3D" id="1.20.120.450">
    <property type="entry name" value="dinb family like domain"/>
    <property type="match status" value="1"/>
</dbReference>
<dbReference type="RefSeq" id="WP_210660181.1">
    <property type="nucleotide sequence ID" value="NZ_JAGKSP010000007.1"/>
</dbReference>
<dbReference type="EMBL" id="JAGKSP010000007">
    <property type="protein sequence ID" value="MBP3964582.1"/>
    <property type="molecule type" value="Genomic_DNA"/>
</dbReference>
<reference evidence="2 3" key="1">
    <citation type="submission" date="2021-04" db="EMBL/GenBank/DDBJ databases">
        <title>Paenibacillus sp. DLE-14 whole genome sequence.</title>
        <authorList>
            <person name="Ham Y.J."/>
        </authorList>
    </citation>
    <scope>NUCLEOTIDE SEQUENCE [LARGE SCALE GENOMIC DNA]</scope>
    <source>
        <strain evidence="2 3">DLE-14</strain>
    </source>
</reference>
<sequence length="156" mass="18189">MRAEFALRQLNKHIKKIIRVLQPCPPEKRALIPAGYSNNIHWHLGHVLVITHFDVLVLSGQPDLFSLPERYQDFFAYGTRPADWQGEPPEWDELIAKLKELNKHIHETLRDKLDEPVRENVLHAENIGELLYLTAMHMHYHQGVVYGMLNSLNVDK</sequence>
<feature type="domain" description="DinB-like" evidence="1">
    <location>
        <begin position="9"/>
        <end position="144"/>
    </location>
</feature>
<gene>
    <name evidence="2" type="ORF">I8J30_17830</name>
</gene>
<evidence type="ECO:0000313" key="2">
    <source>
        <dbReference type="EMBL" id="MBP3964582.1"/>
    </source>
</evidence>
<organism evidence="2 3">
    <name type="scientific">Paenibacillus lignilyticus</name>
    <dbReference type="NCBI Taxonomy" id="1172615"/>
    <lineage>
        <taxon>Bacteria</taxon>
        <taxon>Bacillati</taxon>
        <taxon>Bacillota</taxon>
        <taxon>Bacilli</taxon>
        <taxon>Bacillales</taxon>
        <taxon>Paenibacillaceae</taxon>
        <taxon>Paenibacillus</taxon>
    </lineage>
</organism>
<protein>
    <submittedName>
        <fullName evidence="2">DinB family protein</fullName>
    </submittedName>
</protein>
<proteinExistence type="predicted"/>
<dbReference type="Proteomes" id="UP000673394">
    <property type="component" value="Unassembled WGS sequence"/>
</dbReference>
<dbReference type="Pfam" id="PF12867">
    <property type="entry name" value="DinB_2"/>
    <property type="match status" value="1"/>
</dbReference>
<dbReference type="SUPFAM" id="SSF109854">
    <property type="entry name" value="DinB/YfiT-like putative metalloenzymes"/>
    <property type="match status" value="1"/>
</dbReference>
<dbReference type="InterPro" id="IPR034660">
    <property type="entry name" value="DinB/YfiT-like"/>
</dbReference>
<evidence type="ECO:0000259" key="1">
    <source>
        <dbReference type="Pfam" id="PF12867"/>
    </source>
</evidence>
<evidence type="ECO:0000313" key="3">
    <source>
        <dbReference type="Proteomes" id="UP000673394"/>
    </source>
</evidence>